<dbReference type="AlphaFoldDB" id="A0AAC9ND18"/>
<reference evidence="3 4" key="1">
    <citation type="submission" date="2016-10" db="EMBL/GenBank/DDBJ databases">
        <title>Whole genome sequence of hyper active fibrinolysis bacterium Bacillus pumilus strain VV3 isolated from fermented rice.</title>
        <authorList>
            <person name="Mariadas V.A."/>
            <person name="Vijayaraghavan P."/>
            <person name="Dhandapani V."/>
        </authorList>
    </citation>
    <scope>NUCLEOTIDE SEQUENCE [LARGE SCALE GENOMIC DNA]</scope>
    <source>
        <strain evidence="3 4">VV3</strain>
    </source>
</reference>
<accession>A0AAC9ND18</accession>
<evidence type="ECO:0000313" key="3">
    <source>
        <dbReference type="EMBL" id="AOZ89319.1"/>
    </source>
</evidence>
<dbReference type="PANTHER" id="PTHR43581">
    <property type="entry name" value="ATP/GTP PHOSPHATASE"/>
    <property type="match status" value="1"/>
</dbReference>
<dbReference type="InterPro" id="IPR027417">
    <property type="entry name" value="P-loop_NTPase"/>
</dbReference>
<dbReference type="PANTHER" id="PTHR43581:SF4">
    <property type="entry name" value="ATP_GTP PHOSPHATASE"/>
    <property type="match status" value="1"/>
</dbReference>
<feature type="domain" description="Endonuclease GajA/Old nuclease/RecF-like AAA" evidence="1">
    <location>
        <begin position="4"/>
        <end position="349"/>
    </location>
</feature>
<dbReference type="GO" id="GO:0004519">
    <property type="term" value="F:endonuclease activity"/>
    <property type="evidence" value="ECO:0007669"/>
    <property type="project" value="UniProtKB-KW"/>
</dbReference>
<keyword evidence="3" id="KW-0255">Endonuclease</keyword>
<feature type="domain" description="OLD protein-like TOPRIM" evidence="2">
    <location>
        <begin position="397"/>
        <end position="462"/>
    </location>
</feature>
<evidence type="ECO:0000259" key="1">
    <source>
        <dbReference type="Pfam" id="PF13175"/>
    </source>
</evidence>
<organism evidence="3 4">
    <name type="scientific">Bacillus xiamenensis</name>
    <dbReference type="NCBI Taxonomy" id="1178537"/>
    <lineage>
        <taxon>Bacteria</taxon>
        <taxon>Bacillati</taxon>
        <taxon>Bacillota</taxon>
        <taxon>Bacilli</taxon>
        <taxon>Bacillales</taxon>
        <taxon>Bacillaceae</taxon>
        <taxon>Bacillus</taxon>
    </lineage>
</organism>
<dbReference type="InterPro" id="IPR041685">
    <property type="entry name" value="AAA_GajA/Old/RecF-like"/>
</dbReference>
<dbReference type="SUPFAM" id="SSF52540">
    <property type="entry name" value="P-loop containing nucleoside triphosphate hydrolases"/>
    <property type="match status" value="1"/>
</dbReference>
<dbReference type="EMBL" id="CP017786">
    <property type="protein sequence ID" value="AOZ89319.1"/>
    <property type="molecule type" value="Genomic_DNA"/>
</dbReference>
<dbReference type="Proteomes" id="UP000177709">
    <property type="component" value="Chromosome"/>
</dbReference>
<keyword evidence="3" id="KW-0378">Hydrolase</keyword>
<dbReference type="Pfam" id="PF13175">
    <property type="entry name" value="AAA_15"/>
    <property type="match status" value="1"/>
</dbReference>
<dbReference type="InterPro" id="IPR051396">
    <property type="entry name" value="Bact_Antivir_Def_Nuclease"/>
</dbReference>
<gene>
    <name evidence="3" type="ORF">BK049_11845</name>
</gene>
<evidence type="ECO:0000259" key="2">
    <source>
        <dbReference type="Pfam" id="PF20469"/>
    </source>
</evidence>
<dbReference type="Pfam" id="PF20469">
    <property type="entry name" value="OLD-like_TOPRIM"/>
    <property type="match status" value="1"/>
</dbReference>
<dbReference type="Gene3D" id="3.40.50.300">
    <property type="entry name" value="P-loop containing nucleotide triphosphate hydrolases"/>
    <property type="match status" value="1"/>
</dbReference>
<keyword evidence="3" id="KW-0540">Nuclease</keyword>
<evidence type="ECO:0000313" key="4">
    <source>
        <dbReference type="Proteomes" id="UP000177709"/>
    </source>
</evidence>
<proteinExistence type="predicted"/>
<name>A0AAC9ND18_9BACI</name>
<sequence>MGVMIKEIRLRNYRSYKSADINLSDNCVLIGANNVGKTTLLQAVQLAFIRGIRVSDEDIYVESNEVLPRNRKAIIDVLLCPTEKNDEETYEFDEKWLDHLGELRSEDPVTLNQFFAMRVLISFNPLKGEYDIEKKALIDWPASEAVETYKDYKRSRITEKVLQALPVFYMDAKRDISVEMKDRNSYWGRLVRDVGLDSDEIENIEDTLDRINNEITMKSPILKHLTDNLSKISRTVNTQDSSIKINPVSRKVRDLNRGIDLTFKDDYSERFPISSHGMGTRSWITFLTVVAYISWRTDEMSKEEVPYHPIILLEEPEAHLHPQAQRKIYQQINSLSGQKIVSTHSPMIVGQVDIKNIRHISKVNGFSSINSVNIDNLDQKELRKIKLEIFKSRGDLLFANAMILCEGETEEQALPAFFREYFGCEAFEAGINIISVGGSGEKYQPFLRIAKDLKIKAYVFSDGEEQTVRSLEKVIEKVYGKEEGQAIRPRVKFLPDGNDFEKYLIETGYNKEVSLAMDEIQGEGFLDRYIELKDKSATKPRKTKEICGKCNQNIFKSSSRDYSDEEGRKQALLDCIHDNKTAYSSIIADVIIENREVDRIPPMIEELLMNINDDLKIKEAEEVTNIKWHSL</sequence>
<dbReference type="KEGG" id="bxi:BK049_11845"/>
<dbReference type="InterPro" id="IPR034139">
    <property type="entry name" value="TOPRIM_OLD"/>
</dbReference>
<dbReference type="CDD" id="cd01026">
    <property type="entry name" value="TOPRIM_OLD"/>
    <property type="match status" value="1"/>
</dbReference>
<protein>
    <submittedName>
        <fullName evidence="3">ATP-dependent endonuclease</fullName>
    </submittedName>
</protein>